<evidence type="ECO:0008006" key="5">
    <source>
        <dbReference type="Google" id="ProtNLM"/>
    </source>
</evidence>
<keyword evidence="4" id="KW-1185">Reference proteome</keyword>
<evidence type="ECO:0000256" key="1">
    <source>
        <dbReference type="SAM" id="MobiDB-lite"/>
    </source>
</evidence>
<reference evidence="3 4" key="1">
    <citation type="submission" date="2017-05" db="EMBL/GenBank/DDBJ databases">
        <title>Biotechnological potential of actinobacteria isolated from South African environments.</title>
        <authorList>
            <person name="Le Roes-Hill M."/>
            <person name="Prins A."/>
            <person name="Durrell K.A."/>
        </authorList>
    </citation>
    <scope>NUCLEOTIDE SEQUENCE [LARGE SCALE GENOMIC DNA]</scope>
    <source>
        <strain evidence="3">BS2</strain>
    </source>
</reference>
<dbReference type="RefSeq" id="WP_064571075.1">
    <property type="nucleotide sequence ID" value="NZ_JBLKRZ010000007.1"/>
</dbReference>
<protein>
    <recommendedName>
        <fullName evidence="5">DUF2631 domain-containing protein</fullName>
    </recommendedName>
</protein>
<dbReference type="STRING" id="417102.CA982_19865"/>
<keyword evidence="2" id="KW-1133">Transmembrane helix</keyword>
<feature type="region of interest" description="Disordered" evidence="1">
    <location>
        <begin position="1"/>
        <end position="20"/>
    </location>
</feature>
<name>A0A243Q8S1_9ACTN</name>
<proteinExistence type="predicted"/>
<accession>A0A243Q8S1</accession>
<feature type="transmembrane region" description="Helical" evidence="2">
    <location>
        <begin position="48"/>
        <end position="69"/>
    </location>
</feature>
<dbReference type="InterPro" id="IPR024341">
    <property type="entry name" value="DUF2631"/>
</dbReference>
<sequence length="100" mass="10994">MASTDVEHTVGHGDGGHGEVEVIDTGWRREPADAPSARFGWHGAATKTFYGAAIFFALFLLAMIIGNHTGHIEDLYLIAFAVGTLFFAVRGWWMNRGKWS</sequence>
<evidence type="ECO:0000313" key="3">
    <source>
        <dbReference type="EMBL" id="OUC76949.1"/>
    </source>
</evidence>
<evidence type="ECO:0000313" key="4">
    <source>
        <dbReference type="Proteomes" id="UP000194632"/>
    </source>
</evidence>
<dbReference type="Proteomes" id="UP000194632">
    <property type="component" value="Unassembled WGS sequence"/>
</dbReference>
<feature type="transmembrane region" description="Helical" evidence="2">
    <location>
        <begin position="75"/>
        <end position="93"/>
    </location>
</feature>
<keyword evidence="2" id="KW-0812">Transmembrane</keyword>
<dbReference type="AlphaFoldDB" id="A0A243Q8S1"/>
<evidence type="ECO:0000256" key="2">
    <source>
        <dbReference type="SAM" id="Phobius"/>
    </source>
</evidence>
<dbReference type="Pfam" id="PF10939">
    <property type="entry name" value="DUF2631"/>
    <property type="match status" value="1"/>
</dbReference>
<dbReference type="EMBL" id="NGFO01000026">
    <property type="protein sequence ID" value="OUC76949.1"/>
    <property type="molecule type" value="Genomic_DNA"/>
</dbReference>
<comment type="caution">
    <text evidence="3">The sequence shown here is derived from an EMBL/GenBank/DDBJ whole genome shotgun (WGS) entry which is preliminary data.</text>
</comment>
<gene>
    <name evidence="3" type="ORF">CA982_19865</name>
</gene>
<organism evidence="3 4">
    <name type="scientific">Gordonia lacunae</name>
    <dbReference type="NCBI Taxonomy" id="417102"/>
    <lineage>
        <taxon>Bacteria</taxon>
        <taxon>Bacillati</taxon>
        <taxon>Actinomycetota</taxon>
        <taxon>Actinomycetes</taxon>
        <taxon>Mycobacteriales</taxon>
        <taxon>Gordoniaceae</taxon>
        <taxon>Gordonia</taxon>
    </lineage>
</organism>
<keyword evidence="2" id="KW-0472">Membrane</keyword>
<dbReference type="OrthoDB" id="3401220at2"/>